<evidence type="ECO:0000259" key="1">
    <source>
        <dbReference type="Pfam" id="PF17921"/>
    </source>
</evidence>
<evidence type="ECO:0000313" key="3">
    <source>
        <dbReference type="Proteomes" id="UP001234989"/>
    </source>
</evidence>
<dbReference type="Proteomes" id="UP001234989">
    <property type="component" value="Chromosome 11"/>
</dbReference>
<dbReference type="AlphaFoldDB" id="A0AAF0UY74"/>
<accession>A0AAF0UY74</accession>
<dbReference type="Gene3D" id="1.10.340.70">
    <property type="match status" value="1"/>
</dbReference>
<dbReference type="InterPro" id="IPR012337">
    <property type="entry name" value="RNaseH-like_sf"/>
</dbReference>
<feature type="domain" description="Integrase zinc-binding" evidence="1">
    <location>
        <begin position="107"/>
        <end position="142"/>
    </location>
</feature>
<reference evidence="2" key="1">
    <citation type="submission" date="2023-08" db="EMBL/GenBank/DDBJ databases">
        <title>A de novo genome assembly of Solanum verrucosum Schlechtendal, a Mexican diploid species geographically isolated from the other diploid A-genome species in potato relatives.</title>
        <authorList>
            <person name="Hosaka K."/>
        </authorList>
    </citation>
    <scope>NUCLEOTIDE SEQUENCE</scope>
    <source>
        <tissue evidence="2">Young leaves</tissue>
    </source>
</reference>
<name>A0AAF0UY74_SOLVR</name>
<sequence length="205" mass="23676">MVADAFSRKSMGSLAYIVDERRPMAMDIQGLSNQGVRIDHKLPGRLIAGMVVQSSLVGEVKTYQYNDPQLARLRDRVQNRGVKSFAIDGDGILRRNGRLCIPMVGNVKQLILEEAHSSRKSIHPGAMKMYQNLRELYWWKEWKWERITMDFVIELPNTFKKHDSVWVIVDRLTKSAHFIPVRVTHTAKQLGDIYLRFGFIGCIFQ</sequence>
<dbReference type="Pfam" id="PF17921">
    <property type="entry name" value="Integrase_H2C2"/>
    <property type="match status" value="1"/>
</dbReference>
<dbReference type="PANTHER" id="PTHR45835:SF108">
    <property type="entry name" value="INTEGRASE ZINC-BINDING DOMAIN-CONTAINING PROTEIN"/>
    <property type="match status" value="1"/>
</dbReference>
<dbReference type="InterPro" id="IPR041588">
    <property type="entry name" value="Integrase_H2C2"/>
</dbReference>
<organism evidence="2 3">
    <name type="scientific">Solanum verrucosum</name>
    <dbReference type="NCBI Taxonomy" id="315347"/>
    <lineage>
        <taxon>Eukaryota</taxon>
        <taxon>Viridiplantae</taxon>
        <taxon>Streptophyta</taxon>
        <taxon>Embryophyta</taxon>
        <taxon>Tracheophyta</taxon>
        <taxon>Spermatophyta</taxon>
        <taxon>Magnoliopsida</taxon>
        <taxon>eudicotyledons</taxon>
        <taxon>Gunneridae</taxon>
        <taxon>Pentapetalae</taxon>
        <taxon>asterids</taxon>
        <taxon>lamiids</taxon>
        <taxon>Solanales</taxon>
        <taxon>Solanaceae</taxon>
        <taxon>Solanoideae</taxon>
        <taxon>Solaneae</taxon>
        <taxon>Solanum</taxon>
    </lineage>
</organism>
<evidence type="ECO:0000313" key="2">
    <source>
        <dbReference type="EMBL" id="WMV54922.1"/>
    </source>
</evidence>
<dbReference type="PANTHER" id="PTHR45835">
    <property type="entry name" value="YALI0A06105P"/>
    <property type="match status" value="1"/>
</dbReference>
<gene>
    <name evidence="2" type="ORF">MTR67_048307</name>
</gene>
<keyword evidence="3" id="KW-1185">Reference proteome</keyword>
<dbReference type="SUPFAM" id="SSF53098">
    <property type="entry name" value="Ribonuclease H-like"/>
    <property type="match status" value="1"/>
</dbReference>
<dbReference type="EMBL" id="CP133622">
    <property type="protein sequence ID" value="WMV54922.1"/>
    <property type="molecule type" value="Genomic_DNA"/>
</dbReference>
<proteinExistence type="predicted"/>
<protein>
    <recommendedName>
        <fullName evidence="1">Integrase zinc-binding domain-containing protein</fullName>
    </recommendedName>
</protein>